<dbReference type="Proteomes" id="UP000273611">
    <property type="component" value="Unassembled WGS sequence"/>
</dbReference>
<dbReference type="RefSeq" id="WP_127431501.1">
    <property type="nucleotide sequence ID" value="NZ_BMFI01000017.1"/>
</dbReference>
<accession>A0A432NC09</accession>
<evidence type="ECO:0000313" key="2">
    <source>
        <dbReference type="Proteomes" id="UP000273611"/>
    </source>
</evidence>
<reference evidence="1 2" key="1">
    <citation type="journal article" date="2015" name="Int. J. Syst. Evol. Microbiol.">
        <title>Rhizobium anhuiense sp. nov., isolated from effective nodules of Vicia faba and Pisum sativum.</title>
        <authorList>
            <person name="Zhang Y.J."/>
            <person name="Zheng W.T."/>
            <person name="Everall I."/>
            <person name="Young J.P."/>
            <person name="Zhang X.X."/>
            <person name="Tian C.F."/>
            <person name="Sui X.H."/>
            <person name="Wang E.T."/>
            <person name="Chen W.X."/>
        </authorList>
    </citation>
    <scope>NUCLEOTIDE SEQUENCE [LARGE SCALE GENOMIC DNA]</scope>
    <source>
        <strain evidence="1 2">CCBAU 23252</strain>
    </source>
</reference>
<gene>
    <name evidence="1" type="ORF">EEQ99_28920</name>
</gene>
<dbReference type="Gene3D" id="3.40.50.1820">
    <property type="entry name" value="alpha/beta hydrolase"/>
    <property type="match status" value="1"/>
</dbReference>
<dbReference type="EMBL" id="RIBW01000018">
    <property type="protein sequence ID" value="RUL97102.1"/>
    <property type="molecule type" value="Genomic_DNA"/>
</dbReference>
<dbReference type="SUPFAM" id="SSF53474">
    <property type="entry name" value="alpha/beta-Hydrolases"/>
    <property type="match status" value="1"/>
</dbReference>
<dbReference type="AlphaFoldDB" id="A0A432NC09"/>
<sequence length="333" mass="36856">MFQIGLVQYAEIRSVTNGFSQSILLGVALLATQACQVPRDTRIIVRDPDPSRKAVDIWLREPRDPALVHLSDYALLAAAAYNERLAGGAYCPSVVVPRHRWKQLPDYLESDPVVETPGGPIKIRGLGYQLWRDTEATGRKRLALVFRGTDLGDFGDWIANLRWLTRLNPFTRDQYAQTRDLVKALTSRIDKDFGPNAEIIAVGHSLGGGLAQQAAYASPRIHTAYAFDSSPVTGSTSADPKVSAANRKGDQIFRIYERGEVLAPLRSIQRQLKPIGKNNPKETELRFNFRSTFRLGNPGSGPFSQHSINQLACDIICWVDMKGDEDQCGPAVP</sequence>
<dbReference type="Pfam" id="PF26363">
    <property type="entry name" value="Phospholipase-like"/>
    <property type="match status" value="1"/>
</dbReference>
<comment type="caution">
    <text evidence="1">The sequence shown here is derived from an EMBL/GenBank/DDBJ whole genome shotgun (WGS) entry which is preliminary data.</text>
</comment>
<evidence type="ECO:0008006" key="3">
    <source>
        <dbReference type="Google" id="ProtNLM"/>
    </source>
</evidence>
<protein>
    <recommendedName>
        <fullName evidence="3">DUF2974 domain-containing protein</fullName>
    </recommendedName>
</protein>
<dbReference type="InterPro" id="IPR029058">
    <property type="entry name" value="AB_hydrolase_fold"/>
</dbReference>
<proteinExistence type="predicted"/>
<organism evidence="1 2">
    <name type="scientific">Rhizobium anhuiense</name>
    <dbReference type="NCBI Taxonomy" id="1184720"/>
    <lineage>
        <taxon>Bacteria</taxon>
        <taxon>Pseudomonadati</taxon>
        <taxon>Pseudomonadota</taxon>
        <taxon>Alphaproteobacteria</taxon>
        <taxon>Hyphomicrobiales</taxon>
        <taxon>Rhizobiaceae</taxon>
        <taxon>Rhizobium/Agrobacterium group</taxon>
        <taxon>Rhizobium</taxon>
    </lineage>
</organism>
<evidence type="ECO:0000313" key="1">
    <source>
        <dbReference type="EMBL" id="RUL97102.1"/>
    </source>
</evidence>
<name>A0A432NC09_9HYPH</name>